<name>W1V5C9_9FIRM</name>
<comment type="caution">
    <text evidence="5">The sequence shown here is derived from an EMBL/GenBank/DDBJ whole genome shotgun (WGS) entry which is preliminary data.</text>
</comment>
<evidence type="ECO:0000313" key="5">
    <source>
        <dbReference type="EMBL" id="ETJ00841.1"/>
    </source>
</evidence>
<dbReference type="FunFam" id="2.170.150.20:FF:000003">
    <property type="entry name" value="Peptide methionine sulfoxide reductase MsrB"/>
    <property type="match status" value="1"/>
</dbReference>
<evidence type="ECO:0000256" key="3">
    <source>
        <dbReference type="ARBA" id="ARBA00048488"/>
    </source>
</evidence>
<dbReference type="Pfam" id="PF01641">
    <property type="entry name" value="SelR"/>
    <property type="match status" value="1"/>
</dbReference>
<dbReference type="Proteomes" id="UP000018855">
    <property type="component" value="Unassembled WGS sequence"/>
</dbReference>
<evidence type="ECO:0000313" key="6">
    <source>
        <dbReference type="Proteomes" id="UP000018855"/>
    </source>
</evidence>
<evidence type="ECO:0000256" key="1">
    <source>
        <dbReference type="ARBA" id="ARBA00012499"/>
    </source>
</evidence>
<dbReference type="InterPro" id="IPR002579">
    <property type="entry name" value="Met_Sox_Rdtase_MsrB_dom"/>
</dbReference>
<dbReference type="SUPFAM" id="SSF51316">
    <property type="entry name" value="Mss4-like"/>
    <property type="match status" value="1"/>
</dbReference>
<dbReference type="PANTHER" id="PTHR10173">
    <property type="entry name" value="METHIONINE SULFOXIDE REDUCTASE"/>
    <property type="match status" value="1"/>
</dbReference>
<evidence type="ECO:0000259" key="4">
    <source>
        <dbReference type="PROSITE" id="PS51790"/>
    </source>
</evidence>
<feature type="non-terminal residue" evidence="5">
    <location>
        <position position="155"/>
    </location>
</feature>
<feature type="domain" description="MsrB" evidence="4">
    <location>
        <begin position="23"/>
        <end position="144"/>
    </location>
</feature>
<dbReference type="GO" id="GO:0030091">
    <property type="term" value="P:protein repair"/>
    <property type="evidence" value="ECO:0007669"/>
    <property type="project" value="InterPro"/>
</dbReference>
<dbReference type="EMBL" id="AZMJ01000187">
    <property type="protein sequence ID" value="ETJ00841.1"/>
    <property type="molecule type" value="Genomic_DNA"/>
</dbReference>
<reference evidence="5 6" key="1">
    <citation type="submission" date="2013-12" db="EMBL/GenBank/DDBJ databases">
        <title>A Varibaculum cambriense genome reconstructed from a premature infant gut community with otherwise low bacterial novelty that shifts toward anaerobic metabolism during the third week of life.</title>
        <authorList>
            <person name="Brown C.T."/>
            <person name="Sharon I."/>
            <person name="Thomas B.C."/>
            <person name="Castelle C.J."/>
            <person name="Morowitz M.J."/>
            <person name="Banfield J.F."/>
        </authorList>
    </citation>
    <scope>NUCLEOTIDE SEQUENCE [LARGE SCALE GENOMIC DNA]</scope>
    <source>
        <strain evidence="6">DORA_11</strain>
    </source>
</reference>
<dbReference type="InterPro" id="IPR028427">
    <property type="entry name" value="Met_Sox_Rdtase_MsrB"/>
</dbReference>
<organism evidence="5 6">
    <name type="scientific">Veillonella dispar DORA_11</name>
    <dbReference type="NCBI Taxonomy" id="1403949"/>
    <lineage>
        <taxon>Bacteria</taxon>
        <taxon>Bacillati</taxon>
        <taxon>Bacillota</taxon>
        <taxon>Negativicutes</taxon>
        <taxon>Veillonellales</taxon>
        <taxon>Veillonellaceae</taxon>
        <taxon>Veillonella</taxon>
    </lineage>
</organism>
<dbReference type="NCBIfam" id="TIGR00357">
    <property type="entry name" value="peptide-methionine (R)-S-oxide reductase MsrB"/>
    <property type="match status" value="1"/>
</dbReference>
<protein>
    <recommendedName>
        <fullName evidence="1">peptide-methionine (R)-S-oxide reductase</fullName>
        <ecNumber evidence="1">1.8.4.12</ecNumber>
    </recommendedName>
</protein>
<evidence type="ECO:0000256" key="2">
    <source>
        <dbReference type="ARBA" id="ARBA00023002"/>
    </source>
</evidence>
<dbReference type="GO" id="GO:0005737">
    <property type="term" value="C:cytoplasm"/>
    <property type="evidence" value="ECO:0007669"/>
    <property type="project" value="TreeGrafter"/>
</dbReference>
<proteinExistence type="predicted"/>
<gene>
    <name evidence="5" type="ORF">Q619_VDC00187G0001</name>
</gene>
<sequence length="155" mass="17470">YCHIPLGLSDEPLIDDNTYAKPSQEDLEALTPQEFEVTQNSATDAPFSHELTDEFKAGLYVDITTGEPLFVSAHKFDSHCGWPSFTKPIAKDVIKYYQDNSHGMNRIEVRSRIGNAHLGHVFEDGPNGSLRYCINGSSLRFIPKDELKGTKYEYL</sequence>
<dbReference type="InterPro" id="IPR011057">
    <property type="entry name" value="Mss4-like_sf"/>
</dbReference>
<dbReference type="PROSITE" id="PS51790">
    <property type="entry name" value="MSRB"/>
    <property type="match status" value="1"/>
</dbReference>
<dbReference type="Gene3D" id="2.170.150.20">
    <property type="entry name" value="Peptide methionine sulfoxide reductase"/>
    <property type="match status" value="1"/>
</dbReference>
<accession>W1V5C9</accession>
<dbReference type="EC" id="1.8.4.12" evidence="1"/>
<dbReference type="AlphaFoldDB" id="W1V5C9"/>
<keyword evidence="2" id="KW-0560">Oxidoreductase</keyword>
<comment type="catalytic activity">
    <reaction evidence="3">
        <text>L-methionyl-[protein] + [thioredoxin]-disulfide + H2O = L-methionyl-(R)-S-oxide-[protein] + [thioredoxin]-dithiol</text>
        <dbReference type="Rhea" id="RHEA:24164"/>
        <dbReference type="Rhea" id="RHEA-COMP:10698"/>
        <dbReference type="Rhea" id="RHEA-COMP:10700"/>
        <dbReference type="Rhea" id="RHEA-COMP:12313"/>
        <dbReference type="Rhea" id="RHEA-COMP:12314"/>
        <dbReference type="ChEBI" id="CHEBI:15377"/>
        <dbReference type="ChEBI" id="CHEBI:16044"/>
        <dbReference type="ChEBI" id="CHEBI:29950"/>
        <dbReference type="ChEBI" id="CHEBI:45764"/>
        <dbReference type="ChEBI" id="CHEBI:50058"/>
        <dbReference type="EC" id="1.8.4.12"/>
    </reaction>
</comment>
<feature type="non-terminal residue" evidence="5">
    <location>
        <position position="1"/>
    </location>
</feature>
<dbReference type="GO" id="GO:0033743">
    <property type="term" value="F:peptide-methionine (R)-S-oxide reductase activity"/>
    <property type="evidence" value="ECO:0007669"/>
    <property type="project" value="UniProtKB-EC"/>
</dbReference>
<dbReference type="GO" id="GO:0006979">
    <property type="term" value="P:response to oxidative stress"/>
    <property type="evidence" value="ECO:0007669"/>
    <property type="project" value="InterPro"/>
</dbReference>
<dbReference type="PANTHER" id="PTHR10173:SF60">
    <property type="entry name" value="PEPTIDE METHIONINE SULFOXIDE REDUCTASE MSRA_MSRB 1"/>
    <property type="match status" value="1"/>
</dbReference>